<gene>
    <name evidence="1" type="ORF">A5771_00460</name>
</gene>
<name>A0A1A2DU42_MYCSD</name>
<evidence type="ECO:0000313" key="2">
    <source>
        <dbReference type="Proteomes" id="UP000093985"/>
    </source>
</evidence>
<dbReference type="EMBL" id="LZIN01000089">
    <property type="protein sequence ID" value="OBG01616.1"/>
    <property type="molecule type" value="Genomic_DNA"/>
</dbReference>
<dbReference type="CDD" id="cd07067">
    <property type="entry name" value="HP_PGM_like"/>
    <property type="match status" value="1"/>
</dbReference>
<dbReference type="Gene3D" id="3.40.50.1240">
    <property type="entry name" value="Phosphoglycerate mutase-like"/>
    <property type="match status" value="1"/>
</dbReference>
<accession>A0A1A2DU42</accession>
<dbReference type="Pfam" id="PF00300">
    <property type="entry name" value="His_Phos_1"/>
    <property type="match status" value="1"/>
</dbReference>
<dbReference type="Proteomes" id="UP000093985">
    <property type="component" value="Unassembled WGS sequence"/>
</dbReference>
<protein>
    <submittedName>
        <fullName evidence="1">Histidine phosphatase family protein</fullName>
    </submittedName>
</protein>
<dbReference type="AlphaFoldDB" id="A0A1A2DU42"/>
<comment type="caution">
    <text evidence="1">The sequence shown here is derived from an EMBL/GenBank/DDBJ whole genome shotgun (WGS) entry which is preliminary data.</text>
</comment>
<proteinExistence type="predicted"/>
<dbReference type="SUPFAM" id="SSF53254">
    <property type="entry name" value="Phosphoglycerate mutase-like"/>
    <property type="match status" value="1"/>
</dbReference>
<dbReference type="InterPro" id="IPR013078">
    <property type="entry name" value="His_Pase_superF_clade-1"/>
</dbReference>
<dbReference type="RefSeq" id="WP_064856601.1">
    <property type="nucleotide sequence ID" value="NZ_LZIM01000112.1"/>
</dbReference>
<dbReference type="OrthoDB" id="9793115at2"/>
<dbReference type="InterPro" id="IPR029033">
    <property type="entry name" value="His_PPase_superfam"/>
</dbReference>
<evidence type="ECO:0000313" key="1">
    <source>
        <dbReference type="EMBL" id="OBG01616.1"/>
    </source>
</evidence>
<organism evidence="1 2">
    <name type="scientific">Mycolicibacter sinensis (strain JDM601)</name>
    <name type="common">Mycobacterium sinense</name>
    <dbReference type="NCBI Taxonomy" id="875328"/>
    <lineage>
        <taxon>Bacteria</taxon>
        <taxon>Bacillati</taxon>
        <taxon>Actinomycetota</taxon>
        <taxon>Actinomycetes</taxon>
        <taxon>Mycobacteriales</taxon>
        <taxon>Mycobacteriaceae</taxon>
        <taxon>Mycolicibacter</taxon>
    </lineage>
</organism>
<sequence>MQANYLRSLAAGAVLVGGVAVAPVAPLPVPATAALLDIQLTSGENQDVVIDVIRHAQMISPYENLLTPSPAFPGAPLSDLGLQQAQDVGQKLFDELGPVAGIFAGQGLREMQTSAPFAALEHMSDNVQILPGLNEVDSGIYALDPIESLGGRLAFLTVGAWSLGSPLGLALVPGPGSEDGNGLMFNARFTDAINTMYDHAIVNPIVSDNGQITDVAFNSEASIFAWVLMNVKNPDIPFFLQRIMESHTVANGLSTILLPNTGIVQIEGNPTDGWTLLSWDGQAIPQDPDLLSALFVDVRDLVLPSQTALWNIGEAILTSDPTTITDAVQTGFEQISSALVQFPGAALNDIINAFGGSGDALVDLFAGL</sequence>
<reference evidence="2" key="1">
    <citation type="submission" date="2016-06" db="EMBL/GenBank/DDBJ databases">
        <authorList>
            <person name="Sutton G."/>
            <person name="Brinkac L."/>
            <person name="Sanka R."/>
            <person name="Adams M."/>
            <person name="Lau E."/>
            <person name="Mehaffy C."/>
            <person name="Tameris M."/>
            <person name="Hatherill M."/>
            <person name="Hanekom W."/>
            <person name="Mahomed H."/>
            <person name="Mcshane H."/>
        </authorList>
    </citation>
    <scope>NUCLEOTIDE SEQUENCE [LARGE SCALE GENOMIC DNA]</scope>
    <source>
        <strain evidence="2">852014-51077_SCH5608930-a</strain>
    </source>
</reference>